<keyword evidence="2" id="KW-1185">Reference proteome</keyword>
<name>A0A151WRH9_9HYME</name>
<protein>
    <submittedName>
        <fullName evidence="1">Uncharacterized protein</fullName>
    </submittedName>
</protein>
<sequence length="48" mass="5207">MMRDVPIALIGSLRVPHSFIDGTYAGYAASCRNGEIKKIPPPRSVIHA</sequence>
<proteinExistence type="predicted"/>
<evidence type="ECO:0000313" key="1">
    <source>
        <dbReference type="EMBL" id="KYQ50454.1"/>
    </source>
</evidence>
<dbReference type="Proteomes" id="UP000075809">
    <property type="component" value="Unassembled WGS sequence"/>
</dbReference>
<dbReference type="AlphaFoldDB" id="A0A151WRH9"/>
<accession>A0A151WRH9</accession>
<dbReference type="EMBL" id="KQ982806">
    <property type="protein sequence ID" value="KYQ50454.1"/>
    <property type="molecule type" value="Genomic_DNA"/>
</dbReference>
<gene>
    <name evidence="1" type="ORF">ALC60_10467</name>
</gene>
<organism evidence="1 2">
    <name type="scientific">Mycetomoellerius zeteki</name>
    <dbReference type="NCBI Taxonomy" id="64791"/>
    <lineage>
        <taxon>Eukaryota</taxon>
        <taxon>Metazoa</taxon>
        <taxon>Ecdysozoa</taxon>
        <taxon>Arthropoda</taxon>
        <taxon>Hexapoda</taxon>
        <taxon>Insecta</taxon>
        <taxon>Pterygota</taxon>
        <taxon>Neoptera</taxon>
        <taxon>Endopterygota</taxon>
        <taxon>Hymenoptera</taxon>
        <taxon>Apocrita</taxon>
        <taxon>Aculeata</taxon>
        <taxon>Formicoidea</taxon>
        <taxon>Formicidae</taxon>
        <taxon>Myrmicinae</taxon>
        <taxon>Mycetomoellerius</taxon>
    </lineage>
</organism>
<evidence type="ECO:0000313" key="2">
    <source>
        <dbReference type="Proteomes" id="UP000075809"/>
    </source>
</evidence>
<reference evidence="1 2" key="1">
    <citation type="submission" date="2015-09" db="EMBL/GenBank/DDBJ databases">
        <title>Trachymyrmex zeteki WGS genome.</title>
        <authorList>
            <person name="Nygaard S."/>
            <person name="Hu H."/>
            <person name="Boomsma J."/>
            <person name="Zhang G."/>
        </authorList>
    </citation>
    <scope>NUCLEOTIDE SEQUENCE [LARGE SCALE GENOMIC DNA]</scope>
    <source>
        <strain evidence="1">Tzet28-1</strain>
        <tissue evidence="1">Whole body</tissue>
    </source>
</reference>